<sequence>MLAPLRGGRRLRSVLVAPRAADLAVLSGWLADGALRPVLQRSLPLEGVRAAHRQLEAGLVPGREVSTP</sequence>
<protein>
    <submittedName>
        <fullName evidence="1">Zinc-binding dehydrogenase</fullName>
    </submittedName>
</protein>
<evidence type="ECO:0000313" key="1">
    <source>
        <dbReference type="EMBL" id="SNR96556.1"/>
    </source>
</evidence>
<gene>
    <name evidence="1" type="ORF">SAMN06893096_101102</name>
</gene>
<dbReference type="Proteomes" id="UP000198373">
    <property type="component" value="Unassembled WGS sequence"/>
</dbReference>
<name>A0A239ALK2_9ACTN</name>
<dbReference type="Gene3D" id="3.40.50.720">
    <property type="entry name" value="NAD(P)-binding Rossmann-like Domain"/>
    <property type="match status" value="1"/>
</dbReference>
<organism evidence="1 2">
    <name type="scientific">Geodermatophilus pulveris</name>
    <dbReference type="NCBI Taxonomy" id="1564159"/>
    <lineage>
        <taxon>Bacteria</taxon>
        <taxon>Bacillati</taxon>
        <taxon>Actinomycetota</taxon>
        <taxon>Actinomycetes</taxon>
        <taxon>Geodermatophilales</taxon>
        <taxon>Geodermatophilaceae</taxon>
        <taxon>Geodermatophilus</taxon>
    </lineage>
</organism>
<dbReference type="OrthoDB" id="3613651at2"/>
<reference evidence="2" key="1">
    <citation type="submission" date="2017-06" db="EMBL/GenBank/DDBJ databases">
        <authorList>
            <person name="Varghese N."/>
            <person name="Submissions S."/>
        </authorList>
    </citation>
    <scope>NUCLEOTIDE SEQUENCE [LARGE SCALE GENOMIC DNA]</scope>
    <source>
        <strain evidence="2">DSM 46839</strain>
    </source>
</reference>
<proteinExistence type="predicted"/>
<dbReference type="EMBL" id="FZOO01000001">
    <property type="protein sequence ID" value="SNR96556.1"/>
    <property type="molecule type" value="Genomic_DNA"/>
</dbReference>
<keyword evidence="2" id="KW-1185">Reference proteome</keyword>
<dbReference type="Gene3D" id="3.90.180.10">
    <property type="entry name" value="Medium-chain alcohol dehydrogenases, catalytic domain"/>
    <property type="match status" value="1"/>
</dbReference>
<dbReference type="AlphaFoldDB" id="A0A239ALK2"/>
<dbReference type="RefSeq" id="WP_089303663.1">
    <property type="nucleotide sequence ID" value="NZ_FZOO01000001.1"/>
</dbReference>
<evidence type="ECO:0000313" key="2">
    <source>
        <dbReference type="Proteomes" id="UP000198373"/>
    </source>
</evidence>
<accession>A0A239ALK2</accession>
<dbReference type="Pfam" id="PF13602">
    <property type="entry name" value="ADH_zinc_N_2"/>
    <property type="match status" value="1"/>
</dbReference>